<gene>
    <name evidence="1" type="ORF">O185_22560</name>
</gene>
<keyword evidence="2" id="KW-1185">Reference proteome</keyword>
<evidence type="ECO:0000313" key="2">
    <source>
        <dbReference type="Proteomes" id="UP000017133"/>
    </source>
</evidence>
<name>U7QUS1_PHOTE</name>
<evidence type="ECO:0000313" key="1">
    <source>
        <dbReference type="EMBL" id="ERT10850.1"/>
    </source>
</evidence>
<proteinExistence type="predicted"/>
<comment type="caution">
    <text evidence="1">The sequence shown here is derived from an EMBL/GenBank/DDBJ whole genome shotgun (WGS) entry which is preliminary data.</text>
</comment>
<protein>
    <submittedName>
        <fullName evidence="1">Uncharacterized protein</fullName>
    </submittedName>
</protein>
<dbReference type="PATRIC" id="fig|1389415.4.peg.4510"/>
<organism evidence="1 2">
    <name type="scientific">Photorhabdus temperata J3</name>
    <dbReference type="NCBI Taxonomy" id="1389415"/>
    <lineage>
        <taxon>Bacteria</taxon>
        <taxon>Pseudomonadati</taxon>
        <taxon>Pseudomonadota</taxon>
        <taxon>Gammaproteobacteria</taxon>
        <taxon>Enterobacterales</taxon>
        <taxon>Morganellaceae</taxon>
        <taxon>Photorhabdus</taxon>
    </lineage>
</organism>
<dbReference type="AlphaFoldDB" id="U7QUS1"/>
<dbReference type="Proteomes" id="UP000017133">
    <property type="component" value="Unassembled WGS sequence"/>
</dbReference>
<reference evidence="1 2" key="1">
    <citation type="submission" date="2013-10" db="EMBL/GenBank/DDBJ databases">
        <title>Whole Genome Shotgun Sequence of Photorhabdus temperata J3.</title>
        <authorList>
            <person name="Park G.-S."/>
            <person name="Hong S.-J."/>
            <person name="Shin J.-H."/>
        </authorList>
    </citation>
    <scope>NUCLEOTIDE SEQUENCE [LARGE SCALE GENOMIC DNA]</scope>
    <source>
        <strain evidence="1 2">J3</strain>
    </source>
</reference>
<dbReference type="EMBL" id="AXDT01000261">
    <property type="protein sequence ID" value="ERT10850.1"/>
    <property type="molecule type" value="Genomic_DNA"/>
</dbReference>
<sequence>MISTAAFLALAMQCAPDIAPDTLSRIVKTESGFNPWLSVW</sequence>
<accession>U7QUS1</accession>